<dbReference type="RefSeq" id="WP_344149105.1">
    <property type="nucleotide sequence ID" value="NZ_BAAAQR010000002.1"/>
</dbReference>
<evidence type="ECO:0008006" key="5">
    <source>
        <dbReference type="Google" id="ProtNLM"/>
    </source>
</evidence>
<proteinExistence type="predicted"/>
<gene>
    <name evidence="3" type="ORF">GCM10009844_12140</name>
</gene>
<dbReference type="EMBL" id="BAAAQR010000002">
    <property type="protein sequence ID" value="GAA2141581.1"/>
    <property type="molecule type" value="Genomic_DNA"/>
</dbReference>
<evidence type="ECO:0000313" key="4">
    <source>
        <dbReference type="Proteomes" id="UP001501771"/>
    </source>
</evidence>
<comment type="caution">
    <text evidence="3">The sequence shown here is derived from an EMBL/GenBank/DDBJ whole genome shotgun (WGS) entry which is preliminary data.</text>
</comment>
<organism evidence="3 4">
    <name type="scientific">Nocardioides koreensis</name>
    <dbReference type="NCBI Taxonomy" id="433651"/>
    <lineage>
        <taxon>Bacteria</taxon>
        <taxon>Bacillati</taxon>
        <taxon>Actinomycetota</taxon>
        <taxon>Actinomycetes</taxon>
        <taxon>Propionibacteriales</taxon>
        <taxon>Nocardioidaceae</taxon>
        <taxon>Nocardioides</taxon>
    </lineage>
</organism>
<keyword evidence="4" id="KW-1185">Reference proteome</keyword>
<keyword evidence="2" id="KW-0732">Signal</keyword>
<protein>
    <recommendedName>
        <fullName evidence="5">Lipoprotein</fullName>
    </recommendedName>
</protein>
<reference evidence="4" key="1">
    <citation type="journal article" date="2019" name="Int. J. Syst. Evol. Microbiol.">
        <title>The Global Catalogue of Microorganisms (GCM) 10K type strain sequencing project: providing services to taxonomists for standard genome sequencing and annotation.</title>
        <authorList>
            <consortium name="The Broad Institute Genomics Platform"/>
            <consortium name="The Broad Institute Genome Sequencing Center for Infectious Disease"/>
            <person name="Wu L."/>
            <person name="Ma J."/>
        </authorList>
    </citation>
    <scope>NUCLEOTIDE SEQUENCE [LARGE SCALE GENOMIC DNA]</scope>
    <source>
        <strain evidence="4">JCM 16022</strain>
    </source>
</reference>
<evidence type="ECO:0000256" key="2">
    <source>
        <dbReference type="SAM" id="SignalP"/>
    </source>
</evidence>
<sequence>MRRPAVALAGALLLLTSALAGCGGESEAESSSEKAREQAAEQELEAAADRSVCRADADPVDEPYGEGFPESWEFPADTTVYDVEHRGETGVIVTAVSSAPFLTILDFLNHEAVDNGFAITEGETEEHDAEANWRSDEQTGRWAIRESADCPGETVIQVFAAAPGA</sequence>
<feature type="compositionally biased region" description="Basic and acidic residues" evidence="1">
    <location>
        <begin position="47"/>
        <end position="57"/>
    </location>
</feature>
<evidence type="ECO:0000313" key="3">
    <source>
        <dbReference type="EMBL" id="GAA2141581.1"/>
    </source>
</evidence>
<evidence type="ECO:0000256" key="1">
    <source>
        <dbReference type="SAM" id="MobiDB-lite"/>
    </source>
</evidence>
<feature type="chain" id="PRO_5045627633" description="Lipoprotein" evidence="2">
    <location>
        <begin position="21"/>
        <end position="165"/>
    </location>
</feature>
<accession>A0ABP5L4I6</accession>
<feature type="region of interest" description="Disordered" evidence="1">
    <location>
        <begin position="23"/>
        <end position="71"/>
    </location>
</feature>
<dbReference type="PROSITE" id="PS51257">
    <property type="entry name" value="PROKAR_LIPOPROTEIN"/>
    <property type="match status" value="1"/>
</dbReference>
<feature type="signal peptide" evidence="2">
    <location>
        <begin position="1"/>
        <end position="20"/>
    </location>
</feature>
<dbReference type="Proteomes" id="UP001501771">
    <property type="component" value="Unassembled WGS sequence"/>
</dbReference>
<name>A0ABP5L4I6_9ACTN</name>